<name>A0ABN8LJ31_9CNID</name>
<evidence type="ECO:0000313" key="3">
    <source>
        <dbReference type="EMBL" id="CAH3016190.1"/>
    </source>
</evidence>
<feature type="coiled-coil region" evidence="1">
    <location>
        <begin position="71"/>
        <end position="98"/>
    </location>
</feature>
<gene>
    <name evidence="3" type="ORF">PEVE_00026526</name>
</gene>
<accession>A0ABN8LJ31</accession>
<feature type="chain" id="PRO_5045946889" description="Fibrinogen C-terminal domain-containing protein" evidence="2">
    <location>
        <begin position="19"/>
        <end position="740"/>
    </location>
</feature>
<protein>
    <recommendedName>
        <fullName evidence="5">Fibrinogen C-terminal domain-containing protein</fullName>
    </recommendedName>
</protein>
<reference evidence="3 4" key="1">
    <citation type="submission" date="2022-05" db="EMBL/GenBank/DDBJ databases">
        <authorList>
            <consortium name="Genoscope - CEA"/>
            <person name="William W."/>
        </authorList>
    </citation>
    <scope>NUCLEOTIDE SEQUENCE [LARGE SCALE GENOMIC DNA]</scope>
</reference>
<evidence type="ECO:0000256" key="2">
    <source>
        <dbReference type="SAM" id="SignalP"/>
    </source>
</evidence>
<organism evidence="3 4">
    <name type="scientific">Porites evermanni</name>
    <dbReference type="NCBI Taxonomy" id="104178"/>
    <lineage>
        <taxon>Eukaryota</taxon>
        <taxon>Metazoa</taxon>
        <taxon>Cnidaria</taxon>
        <taxon>Anthozoa</taxon>
        <taxon>Hexacorallia</taxon>
        <taxon>Scleractinia</taxon>
        <taxon>Fungiina</taxon>
        <taxon>Poritidae</taxon>
        <taxon>Porites</taxon>
    </lineage>
</organism>
<dbReference type="PANTHER" id="PTHR33834:SF2">
    <property type="entry name" value="SIGNALING PEPTIDE TAXIMIN 1"/>
    <property type="match status" value="1"/>
</dbReference>
<keyword evidence="4" id="KW-1185">Reference proteome</keyword>
<feature type="signal peptide" evidence="2">
    <location>
        <begin position="1"/>
        <end position="18"/>
    </location>
</feature>
<sequence length="740" mass="82015">MRSLFFLALAVITYGVNGAKPSNMGRYNQTPLPTDCKKPPAVCNCNLTVNQDSQVSGAMKTLEVKLDKLVGQNLDKKVENLEKNSKKQLEKLIGLINKSATTGVVTTTSSNETEICDNALKKMETKLEKLIVDKLETKLDKLLQQNLETKRLERLTTLINKTADPDIVRQLLNGTFDAALKKMETKLEKIRELTHKAIFSASSCKELFDLHKLKTSRVYSLKFGSQKIPVYCHMGDFGCGDGGWTLAMKIDGTKRTFHYDSHFWSDRNPHNIAGGKTGFDSQETKLPTYWNTPFSKICLGMKIGHKIRFITIYRHAISLYSLIADGQYRATSLGRITWKSLIGPQASLQKYCNKEGFNAICSDKPHSKARIGITNNEANDCVWCDSRIGFGTGGLHDNTNTCGNEATYSPDNGHRHIKTMGYILTLNGFNMRSLVFLALSVIISYAANGAKPSKLSHNQSPLPTDGKKPPAVCNCNLTNQDSQVSRAVKNLEMKLDKLLAQKLKTKLEKIIVSSASSCKELYDVHKVKTSRVYPLKFGSQGIPVYCHMGDFGCGNGGWTLAMKIDGTKKTFHYDSHFWSDKNPYNIAGGGTGFDSQETKLPTYWNTAFSKICLGMKIGHQLRFVTINKYATSLYSLIADGRYRATSLGRNKWKTLIGSQASLQTNCNKEGFNAICSPKRSSKARIGITSNEDNNCVWCDSRIGFGTGGSTDNSNTCGNEASYSPDNGDKHIKTMGYILVQ</sequence>
<dbReference type="EMBL" id="CALNXI010000036">
    <property type="protein sequence ID" value="CAH3016190.1"/>
    <property type="molecule type" value="Genomic_DNA"/>
</dbReference>
<keyword evidence="2" id="KW-0732">Signal</keyword>
<keyword evidence="1" id="KW-0175">Coiled coil</keyword>
<evidence type="ECO:0000256" key="1">
    <source>
        <dbReference type="SAM" id="Coils"/>
    </source>
</evidence>
<comment type="caution">
    <text evidence="3">The sequence shown here is derived from an EMBL/GenBank/DDBJ whole genome shotgun (WGS) entry which is preliminary data.</text>
</comment>
<dbReference type="PANTHER" id="PTHR33834">
    <property type="entry name" value="SIGNALING PEPTIDE TAXIMIN 2"/>
    <property type="match status" value="1"/>
</dbReference>
<dbReference type="Proteomes" id="UP001159427">
    <property type="component" value="Unassembled WGS sequence"/>
</dbReference>
<evidence type="ECO:0008006" key="5">
    <source>
        <dbReference type="Google" id="ProtNLM"/>
    </source>
</evidence>
<proteinExistence type="predicted"/>
<dbReference type="InterPro" id="IPR055283">
    <property type="entry name" value="TAXIMIN_1/2"/>
</dbReference>
<evidence type="ECO:0000313" key="4">
    <source>
        <dbReference type="Proteomes" id="UP001159427"/>
    </source>
</evidence>